<name>A0A433UZC4_9CYAN</name>
<evidence type="ECO:0000313" key="2">
    <source>
        <dbReference type="Proteomes" id="UP000271624"/>
    </source>
</evidence>
<dbReference type="Proteomes" id="UP000271624">
    <property type="component" value="Unassembled WGS sequence"/>
</dbReference>
<dbReference type="OrthoDB" id="527753at2"/>
<sequence length="265" mass="29821">MTSQLLNPTVLGALTDFENSKTPGVWASVDKKQLVAEMRLRLNDPFQINQGAQPFCGPAAIVFELVRKQPLRYVQICRSLFETGSYTLTTTKIEASRTLRRSNGRLRMSQSDWMVLATLRESENSIFNIEAEAPEIVRNLAGMTKSWEMKGWTKEILGYRTCTYRHTYLYGEFDALQEASASVAAGGVAFALITADGLLRGKTPFLPLPTHWISILGNISIKGGDWFSDENGRISMDVYSWARQYHINLDEAPFEDYFWGVVIGS</sequence>
<gene>
    <name evidence="1" type="ORF">DSM106972_078940</name>
</gene>
<reference evidence="1" key="2">
    <citation type="journal article" date="2019" name="Genome Biol. Evol.">
        <title>Day and night: Metabolic profiles and evolutionary relationships of six axenic non-marine cyanobacteria.</title>
        <authorList>
            <person name="Will S.E."/>
            <person name="Henke P."/>
            <person name="Boedeker C."/>
            <person name="Huang S."/>
            <person name="Brinkmann H."/>
            <person name="Rohde M."/>
            <person name="Jarek M."/>
            <person name="Friedl T."/>
            <person name="Seufert S."/>
            <person name="Schumacher M."/>
            <person name="Overmann J."/>
            <person name="Neumann-Schaal M."/>
            <person name="Petersen J."/>
        </authorList>
    </citation>
    <scope>NUCLEOTIDE SEQUENCE [LARGE SCALE GENOMIC DNA]</scope>
    <source>
        <strain evidence="1">PCC 7102</strain>
    </source>
</reference>
<evidence type="ECO:0000313" key="1">
    <source>
        <dbReference type="EMBL" id="RUS99192.1"/>
    </source>
</evidence>
<dbReference type="RefSeq" id="WP_127085958.1">
    <property type="nucleotide sequence ID" value="NZ_RSCL01000027.1"/>
</dbReference>
<keyword evidence="2" id="KW-1185">Reference proteome</keyword>
<protein>
    <submittedName>
        <fullName evidence="1">Uncharacterized protein</fullName>
    </submittedName>
</protein>
<organism evidence="1 2">
    <name type="scientific">Dulcicalothrix desertica PCC 7102</name>
    <dbReference type="NCBI Taxonomy" id="232991"/>
    <lineage>
        <taxon>Bacteria</taxon>
        <taxon>Bacillati</taxon>
        <taxon>Cyanobacteriota</taxon>
        <taxon>Cyanophyceae</taxon>
        <taxon>Nostocales</taxon>
        <taxon>Calotrichaceae</taxon>
        <taxon>Dulcicalothrix</taxon>
    </lineage>
</organism>
<comment type="caution">
    <text evidence="1">The sequence shown here is derived from an EMBL/GenBank/DDBJ whole genome shotgun (WGS) entry which is preliminary data.</text>
</comment>
<accession>A0A433UZC4</accession>
<dbReference type="AlphaFoldDB" id="A0A433UZC4"/>
<dbReference type="EMBL" id="RSCL01000027">
    <property type="protein sequence ID" value="RUS99192.1"/>
    <property type="molecule type" value="Genomic_DNA"/>
</dbReference>
<reference evidence="1" key="1">
    <citation type="submission" date="2018-12" db="EMBL/GenBank/DDBJ databases">
        <authorList>
            <person name="Will S."/>
            <person name="Neumann-Schaal M."/>
            <person name="Henke P."/>
        </authorList>
    </citation>
    <scope>NUCLEOTIDE SEQUENCE</scope>
    <source>
        <strain evidence="1">PCC 7102</strain>
    </source>
</reference>
<proteinExistence type="predicted"/>